<dbReference type="PANTHER" id="PTHR22880:SF225">
    <property type="entry name" value="BROMODOMAIN-CONTAINING PROTEIN BET-1-RELATED"/>
    <property type="match status" value="1"/>
</dbReference>
<feature type="compositionally biased region" description="Acidic residues" evidence="3">
    <location>
        <begin position="973"/>
        <end position="983"/>
    </location>
</feature>
<feature type="compositionally biased region" description="Basic residues" evidence="3">
    <location>
        <begin position="915"/>
        <end position="924"/>
    </location>
</feature>
<feature type="domain" description="Bromo" evidence="4">
    <location>
        <begin position="366"/>
        <end position="441"/>
    </location>
</feature>
<dbReference type="InterPro" id="IPR001487">
    <property type="entry name" value="Bromodomain"/>
</dbReference>
<dbReference type="GO" id="GO:0000785">
    <property type="term" value="C:chromatin"/>
    <property type="evidence" value="ECO:0007669"/>
    <property type="project" value="TreeGrafter"/>
</dbReference>
<dbReference type="AlphaFoldDB" id="A0AAN6TTB8"/>
<reference evidence="6" key="1">
    <citation type="journal article" date="2023" name="Mol. Phylogenet. Evol.">
        <title>Genome-scale phylogeny and comparative genomics of the fungal order Sordariales.</title>
        <authorList>
            <person name="Hensen N."/>
            <person name="Bonometti L."/>
            <person name="Westerberg I."/>
            <person name="Brannstrom I.O."/>
            <person name="Guillou S."/>
            <person name="Cros-Aarteil S."/>
            <person name="Calhoun S."/>
            <person name="Haridas S."/>
            <person name="Kuo A."/>
            <person name="Mondo S."/>
            <person name="Pangilinan J."/>
            <person name="Riley R."/>
            <person name="LaButti K."/>
            <person name="Andreopoulos B."/>
            <person name="Lipzen A."/>
            <person name="Chen C."/>
            <person name="Yan M."/>
            <person name="Daum C."/>
            <person name="Ng V."/>
            <person name="Clum A."/>
            <person name="Steindorff A."/>
            <person name="Ohm R.A."/>
            <person name="Martin F."/>
            <person name="Silar P."/>
            <person name="Natvig D.O."/>
            <person name="Lalanne C."/>
            <person name="Gautier V."/>
            <person name="Ament-Velasquez S.L."/>
            <person name="Kruys A."/>
            <person name="Hutchinson M.I."/>
            <person name="Powell A.J."/>
            <person name="Barry K."/>
            <person name="Miller A.N."/>
            <person name="Grigoriev I.V."/>
            <person name="Debuchy R."/>
            <person name="Gladieux P."/>
            <person name="Hiltunen Thoren M."/>
            <person name="Johannesson H."/>
        </authorList>
    </citation>
    <scope>NUCLEOTIDE SEQUENCE</scope>
    <source>
        <strain evidence="6">CBS 731.68</strain>
    </source>
</reference>
<feature type="compositionally biased region" description="Polar residues" evidence="3">
    <location>
        <begin position="946"/>
        <end position="969"/>
    </location>
</feature>
<name>A0AAN6TTB8_9PEZI</name>
<dbReference type="PROSITE" id="PS00633">
    <property type="entry name" value="BROMODOMAIN_1"/>
    <property type="match status" value="1"/>
</dbReference>
<dbReference type="GO" id="GO:0005634">
    <property type="term" value="C:nucleus"/>
    <property type="evidence" value="ECO:0007669"/>
    <property type="project" value="TreeGrafter"/>
</dbReference>
<dbReference type="GO" id="GO:0006338">
    <property type="term" value="P:chromatin remodeling"/>
    <property type="evidence" value="ECO:0007669"/>
    <property type="project" value="TreeGrafter"/>
</dbReference>
<dbReference type="SMART" id="SM00297">
    <property type="entry name" value="BROMO"/>
    <property type="match status" value="2"/>
</dbReference>
<feature type="region of interest" description="Disordered" evidence="3">
    <location>
        <begin position="774"/>
        <end position="823"/>
    </location>
</feature>
<organism evidence="6 7">
    <name type="scientific">Parathielavia appendiculata</name>
    <dbReference type="NCBI Taxonomy" id="2587402"/>
    <lineage>
        <taxon>Eukaryota</taxon>
        <taxon>Fungi</taxon>
        <taxon>Dikarya</taxon>
        <taxon>Ascomycota</taxon>
        <taxon>Pezizomycotina</taxon>
        <taxon>Sordariomycetes</taxon>
        <taxon>Sordariomycetidae</taxon>
        <taxon>Sordariales</taxon>
        <taxon>Chaetomiaceae</taxon>
        <taxon>Parathielavia</taxon>
    </lineage>
</organism>
<feature type="domain" description="Bromo" evidence="4">
    <location>
        <begin position="580"/>
        <end position="652"/>
    </location>
</feature>
<dbReference type="Gene3D" id="1.20.920.10">
    <property type="entry name" value="Bromodomain-like"/>
    <property type="match status" value="2"/>
</dbReference>
<sequence>MTTQQSEGALLDEKPLQIAIAAREEALNRRLELNGTLSPPDDENMQKPGSLGSAPKLNGELPADSKAAPPTTTHNKDSLPANQSPPNSDLPADSKAAAATINKDSLSANQTLPNDEEEDDQPIKPTADAGNDISRDTDKGNMKDATSPVADTHADTDMPDAPADRGPDEIKSENLSPKSHPNPDSEAKPESQDNTEEEPNENATGTAAGSSKDVAMADAGDTHQQEMSTQDTVVTDATPVSPKAESGKLSPDAQDGPVGTSVGTPPPPTPADTSMSEAAQPSAKISRERDIDSEDDEPVAKRTKVGPPADEVQVRTGTPADPMDVDQGQAKADKAKLRTLADDSLNDQPITEWQNKQIRQVLAGVKKTKVGVMFRLPVQQLWPQLWADYSAKVSHPTDISTMEKRLRGDAPRYATMGEFKQDLELMVQNALTFNGEGHEVTIQAKNCRDSILYRMSQQPAAEPPKPEKNQPAKAHTTRHVEPRATAPPVPTASSARPSKGAAGSPPHKPPVPESPAFALPPGSNGVPLIRRDSTKADSRAKRPVKPAHPKDLVYDTKRKKKLPLELRFCDEVLTELRKSKHYDINAAFMQPVDPVALNIPTYHKVIKRPMDLQTMTNKLSAGEYTSAKEFEKDFDLIIKNCRTFNGEDHIVYNQALRLQDLYRAEMSKRDEWMAKHAPTSTAASPHAAGGHLRDDSDSDDADSEADPEQEEERKRTENRMATLQKRMDQEQKKLNDMVTSGTADMADVEIAQSVVAMLQKQFMTERAKLATLSAKKPGKPKPAKSKKAGGASAIPAKKATAGVGGAAAKKAGPKRPAKKKIGPMEKEIIIDSLGNLDGPYLEQAIDLIKKDTGQDENDAGELELDIELLSEDVLVKLYDIALKANPNARAEKERQRGVQAPPSSDPPAAAARPRQSSKSKKNKPMSKSEQERRIQQLNELRAQAGRQASGSQEPMESIEGNSNEPTTAQAEHESEDEVDSEED</sequence>
<dbReference type="Gene3D" id="1.20.1270.220">
    <property type="match status" value="1"/>
</dbReference>
<dbReference type="PANTHER" id="PTHR22880">
    <property type="entry name" value="FALZ-RELATED BROMODOMAIN-CONTAINING PROTEINS"/>
    <property type="match status" value="1"/>
</dbReference>
<feature type="compositionally biased region" description="Low complexity" evidence="3">
    <location>
        <begin position="899"/>
        <end position="914"/>
    </location>
</feature>
<gene>
    <name evidence="6" type="ORF">N657DRAFT_636578</name>
</gene>
<feature type="compositionally biased region" description="Basic and acidic residues" evidence="3">
    <location>
        <begin position="152"/>
        <end position="172"/>
    </location>
</feature>
<feature type="region of interest" description="Disordered" evidence="3">
    <location>
        <begin position="884"/>
        <end position="983"/>
    </location>
</feature>
<dbReference type="PRINTS" id="PR00503">
    <property type="entry name" value="BROMODOMAIN"/>
</dbReference>
<feature type="region of interest" description="Disordered" evidence="3">
    <location>
        <begin position="31"/>
        <end position="329"/>
    </location>
</feature>
<feature type="compositionally biased region" description="Acidic residues" evidence="3">
    <location>
        <begin position="696"/>
        <end position="710"/>
    </location>
</feature>
<evidence type="ECO:0000313" key="7">
    <source>
        <dbReference type="Proteomes" id="UP001302602"/>
    </source>
</evidence>
<feature type="compositionally biased region" description="Polar residues" evidence="3">
    <location>
        <begin position="102"/>
        <end position="113"/>
    </location>
</feature>
<dbReference type="GO" id="GO:0006355">
    <property type="term" value="P:regulation of DNA-templated transcription"/>
    <property type="evidence" value="ECO:0007669"/>
    <property type="project" value="TreeGrafter"/>
</dbReference>
<evidence type="ECO:0000259" key="5">
    <source>
        <dbReference type="PROSITE" id="PS51525"/>
    </source>
</evidence>
<keyword evidence="1 2" id="KW-0103">Bromodomain</keyword>
<feature type="domain" description="NET" evidence="5">
    <location>
        <begin position="811"/>
        <end position="892"/>
    </location>
</feature>
<dbReference type="CDD" id="cd05499">
    <property type="entry name" value="Bromo_BDF1_2_II"/>
    <property type="match status" value="1"/>
</dbReference>
<dbReference type="InterPro" id="IPR018359">
    <property type="entry name" value="Bromodomain_CS"/>
</dbReference>
<proteinExistence type="predicted"/>
<dbReference type="RefSeq" id="XP_062644098.1">
    <property type="nucleotide sequence ID" value="XM_062791439.1"/>
</dbReference>
<dbReference type="EMBL" id="MU853239">
    <property type="protein sequence ID" value="KAK4120327.1"/>
    <property type="molecule type" value="Genomic_DNA"/>
</dbReference>
<dbReference type="InterPro" id="IPR027353">
    <property type="entry name" value="NET_dom"/>
</dbReference>
<evidence type="ECO:0000313" key="6">
    <source>
        <dbReference type="EMBL" id="KAK4120327.1"/>
    </source>
</evidence>
<feature type="compositionally biased region" description="Polar residues" evidence="3">
    <location>
        <begin position="225"/>
        <end position="235"/>
    </location>
</feature>
<dbReference type="InterPro" id="IPR038336">
    <property type="entry name" value="NET_sf"/>
</dbReference>
<dbReference type="PROSITE" id="PS51525">
    <property type="entry name" value="NET"/>
    <property type="match status" value="1"/>
</dbReference>
<feature type="compositionally biased region" description="Basic and acidic residues" evidence="3">
    <location>
        <begin position="529"/>
        <end position="540"/>
    </location>
</feature>
<dbReference type="SUPFAM" id="SSF47370">
    <property type="entry name" value="Bromodomain"/>
    <property type="match status" value="2"/>
</dbReference>
<dbReference type="Pfam" id="PF00439">
    <property type="entry name" value="Bromodomain"/>
    <property type="match status" value="2"/>
</dbReference>
<dbReference type="CDD" id="cd04369">
    <property type="entry name" value="Bromodomain"/>
    <property type="match status" value="1"/>
</dbReference>
<dbReference type="GeneID" id="87828208"/>
<accession>A0AAN6TTB8</accession>
<evidence type="ECO:0000256" key="2">
    <source>
        <dbReference type="PROSITE-ProRule" id="PRU00035"/>
    </source>
</evidence>
<keyword evidence="7" id="KW-1185">Reference proteome</keyword>
<evidence type="ECO:0000259" key="4">
    <source>
        <dbReference type="PROSITE" id="PS50014"/>
    </source>
</evidence>
<dbReference type="PROSITE" id="PS50014">
    <property type="entry name" value="BROMODOMAIN_2"/>
    <property type="match status" value="2"/>
</dbReference>
<reference evidence="6" key="2">
    <citation type="submission" date="2023-05" db="EMBL/GenBank/DDBJ databases">
        <authorList>
            <consortium name="Lawrence Berkeley National Laboratory"/>
            <person name="Steindorff A."/>
            <person name="Hensen N."/>
            <person name="Bonometti L."/>
            <person name="Westerberg I."/>
            <person name="Brannstrom I.O."/>
            <person name="Guillou S."/>
            <person name="Cros-Aarteil S."/>
            <person name="Calhoun S."/>
            <person name="Haridas S."/>
            <person name="Kuo A."/>
            <person name="Mondo S."/>
            <person name="Pangilinan J."/>
            <person name="Riley R."/>
            <person name="Labutti K."/>
            <person name="Andreopoulos B."/>
            <person name="Lipzen A."/>
            <person name="Chen C."/>
            <person name="Yanf M."/>
            <person name="Daum C."/>
            <person name="Ng V."/>
            <person name="Clum A."/>
            <person name="Ohm R."/>
            <person name="Martin F."/>
            <person name="Silar P."/>
            <person name="Natvig D."/>
            <person name="Lalanne C."/>
            <person name="Gautier V."/>
            <person name="Ament-Velasquez S.L."/>
            <person name="Kruys A."/>
            <person name="Hutchinson M.I."/>
            <person name="Powell A.J."/>
            <person name="Barry K."/>
            <person name="Miller A.N."/>
            <person name="Grigoriev I.V."/>
            <person name="Debuchy R."/>
            <person name="Gladieux P."/>
            <person name="Thoren M.H."/>
            <person name="Johannesson H."/>
        </authorList>
    </citation>
    <scope>NUCLEOTIDE SEQUENCE</scope>
    <source>
        <strain evidence="6">CBS 731.68</strain>
    </source>
</reference>
<protein>
    <submittedName>
        <fullName evidence="6">Uncharacterized protein</fullName>
    </submittedName>
</protein>
<feature type="region of interest" description="Disordered" evidence="3">
    <location>
        <begin position="674"/>
        <end position="718"/>
    </location>
</feature>
<feature type="region of interest" description="Disordered" evidence="3">
    <location>
        <begin position="457"/>
        <end position="547"/>
    </location>
</feature>
<feature type="compositionally biased region" description="Basic and acidic residues" evidence="3">
    <location>
        <begin position="133"/>
        <end position="142"/>
    </location>
</feature>
<feature type="compositionally biased region" description="Low complexity" evidence="3">
    <location>
        <begin position="676"/>
        <end position="690"/>
    </location>
</feature>
<dbReference type="InterPro" id="IPR050935">
    <property type="entry name" value="Bromo_chromatin_reader"/>
</dbReference>
<feature type="compositionally biased region" description="Low complexity" evidence="3">
    <location>
        <begin position="788"/>
        <end position="810"/>
    </location>
</feature>
<dbReference type="Pfam" id="PF17035">
    <property type="entry name" value="BET"/>
    <property type="match status" value="1"/>
</dbReference>
<feature type="compositionally biased region" description="Basic residues" evidence="3">
    <location>
        <begin position="811"/>
        <end position="821"/>
    </location>
</feature>
<evidence type="ECO:0000256" key="3">
    <source>
        <dbReference type="SAM" id="MobiDB-lite"/>
    </source>
</evidence>
<comment type="caution">
    <text evidence="6">The sequence shown here is derived from an EMBL/GenBank/DDBJ whole genome shotgun (WGS) entry which is preliminary data.</text>
</comment>
<evidence type="ECO:0000256" key="1">
    <source>
        <dbReference type="ARBA" id="ARBA00023117"/>
    </source>
</evidence>
<feature type="compositionally biased region" description="Basic residues" evidence="3">
    <location>
        <begin position="776"/>
        <end position="787"/>
    </location>
</feature>
<feature type="compositionally biased region" description="Basic and acidic residues" evidence="3">
    <location>
        <begin position="181"/>
        <end position="191"/>
    </location>
</feature>
<dbReference type="Proteomes" id="UP001302602">
    <property type="component" value="Unassembled WGS sequence"/>
</dbReference>
<dbReference type="InterPro" id="IPR036427">
    <property type="entry name" value="Bromodomain-like_sf"/>
</dbReference>